<accession>A0A4Y2L002</accession>
<proteinExistence type="predicted"/>
<dbReference type="SUPFAM" id="SSF53098">
    <property type="entry name" value="Ribonuclease H-like"/>
    <property type="match status" value="1"/>
</dbReference>
<dbReference type="InterPro" id="IPR012337">
    <property type="entry name" value="RNaseH-like_sf"/>
</dbReference>
<evidence type="ECO:0000313" key="1">
    <source>
        <dbReference type="EMBL" id="GBN07640.1"/>
    </source>
</evidence>
<dbReference type="InterPro" id="IPR036397">
    <property type="entry name" value="RNaseH_sf"/>
</dbReference>
<sequence>MSTSNYLKSVNCAEIAPFSSIRRLQWLFNPPTASWWGGFWERLVGVIKQILRRVLRKAFSSYEEMVTVLCDTESIINFRPLSHVSKRDSELIPLIPNSFLQDFWQTVFLI</sequence>
<protein>
    <submittedName>
        <fullName evidence="1">Uncharacterized protein</fullName>
    </submittedName>
</protein>
<comment type="caution">
    <text evidence="1">The sequence shown here is derived from an EMBL/GenBank/DDBJ whole genome shotgun (WGS) entry which is preliminary data.</text>
</comment>
<dbReference type="AlphaFoldDB" id="A0A4Y2L002"/>
<organism evidence="1 2">
    <name type="scientific">Araneus ventricosus</name>
    <name type="common">Orbweaver spider</name>
    <name type="synonym">Epeira ventricosa</name>
    <dbReference type="NCBI Taxonomy" id="182803"/>
    <lineage>
        <taxon>Eukaryota</taxon>
        <taxon>Metazoa</taxon>
        <taxon>Ecdysozoa</taxon>
        <taxon>Arthropoda</taxon>
        <taxon>Chelicerata</taxon>
        <taxon>Arachnida</taxon>
        <taxon>Araneae</taxon>
        <taxon>Araneomorphae</taxon>
        <taxon>Entelegynae</taxon>
        <taxon>Araneoidea</taxon>
        <taxon>Araneidae</taxon>
        <taxon>Araneus</taxon>
    </lineage>
</organism>
<dbReference type="Proteomes" id="UP000499080">
    <property type="component" value="Unassembled WGS sequence"/>
</dbReference>
<reference evidence="1 2" key="1">
    <citation type="journal article" date="2019" name="Sci. Rep.">
        <title>Orb-weaving spider Araneus ventricosus genome elucidates the spidroin gene catalogue.</title>
        <authorList>
            <person name="Kono N."/>
            <person name="Nakamura H."/>
            <person name="Ohtoshi R."/>
            <person name="Moran D.A.P."/>
            <person name="Shinohara A."/>
            <person name="Yoshida Y."/>
            <person name="Fujiwara M."/>
            <person name="Mori M."/>
            <person name="Tomita M."/>
            <person name="Arakawa K."/>
        </authorList>
    </citation>
    <scope>NUCLEOTIDE SEQUENCE [LARGE SCALE GENOMIC DNA]</scope>
</reference>
<dbReference type="PANTHER" id="PTHR47331">
    <property type="entry name" value="PHD-TYPE DOMAIN-CONTAINING PROTEIN"/>
    <property type="match status" value="1"/>
</dbReference>
<dbReference type="EMBL" id="BGPR01005175">
    <property type="protein sequence ID" value="GBN07640.1"/>
    <property type="molecule type" value="Genomic_DNA"/>
</dbReference>
<dbReference type="GO" id="GO:0003676">
    <property type="term" value="F:nucleic acid binding"/>
    <property type="evidence" value="ECO:0007669"/>
    <property type="project" value="InterPro"/>
</dbReference>
<dbReference type="Gene3D" id="3.30.420.10">
    <property type="entry name" value="Ribonuclease H-like superfamily/Ribonuclease H"/>
    <property type="match status" value="1"/>
</dbReference>
<gene>
    <name evidence="1" type="ORF">AVEN_228396_1</name>
</gene>
<name>A0A4Y2L002_ARAVE</name>
<evidence type="ECO:0000313" key="2">
    <source>
        <dbReference type="Proteomes" id="UP000499080"/>
    </source>
</evidence>
<keyword evidence="2" id="KW-1185">Reference proteome</keyword>
<dbReference type="OrthoDB" id="6436075at2759"/>
<dbReference type="PANTHER" id="PTHR47331:SF1">
    <property type="entry name" value="GAG-LIKE PROTEIN"/>
    <property type="match status" value="1"/>
</dbReference>